<keyword evidence="2" id="KW-1185">Reference proteome</keyword>
<reference evidence="1 2" key="1">
    <citation type="journal article" date="2011" name="Stand. Genomic Sci.">
        <title>Complete genome sequence of Parvibaculum lavamentivorans type strain (DS-1(T)).</title>
        <authorList>
            <person name="Schleheck D."/>
            <person name="Weiss M."/>
            <person name="Pitluck S."/>
            <person name="Bruce D."/>
            <person name="Land M.L."/>
            <person name="Han S."/>
            <person name="Saunders E."/>
            <person name="Tapia R."/>
            <person name="Detter C."/>
            <person name="Brettin T."/>
            <person name="Han J."/>
            <person name="Woyke T."/>
            <person name="Goodwin L."/>
            <person name="Pennacchio L."/>
            <person name="Nolan M."/>
            <person name="Cook A.M."/>
            <person name="Kjelleberg S."/>
            <person name="Thomas T."/>
        </authorList>
    </citation>
    <scope>NUCLEOTIDE SEQUENCE [LARGE SCALE GENOMIC DNA]</scope>
    <source>
        <strain evidence="2">DS-1 / DSM 13023 / NCIMB 13966</strain>
    </source>
</reference>
<sequence>MVKESGTDSHTTILAEVADYYSGKLAEHGETPQGVDWNGEAGQVLRFEQLSKVVASGPAFSVNDLGAGYGALFSYLDTRYADVSYFGYDVSESMVMAARRQFGHARNATFSVSSTPQTSADYGMASGIFNVRLGRADAEWRSYIEQTLDQLHRTSRLGFSFNCLTSYSDKDKMRPHLYYADPCELFDICKKKYSRQVALLHDYGLYEFTILVRKL</sequence>
<dbReference type="Proteomes" id="UP000006377">
    <property type="component" value="Chromosome"/>
</dbReference>
<proteinExistence type="predicted"/>
<evidence type="ECO:0000313" key="1">
    <source>
        <dbReference type="EMBL" id="ABS64914.1"/>
    </source>
</evidence>
<dbReference type="Gene3D" id="3.40.50.150">
    <property type="entry name" value="Vaccinia Virus protein VP39"/>
    <property type="match status" value="1"/>
</dbReference>
<dbReference type="OrthoDB" id="9800454at2"/>
<dbReference type="eggNOG" id="COG4106">
    <property type="taxonomic scope" value="Bacteria"/>
</dbReference>
<organism evidence="1 2">
    <name type="scientific">Parvibaculum lavamentivorans (strain DS-1 / DSM 13023 / NCIMB 13966)</name>
    <dbReference type="NCBI Taxonomy" id="402881"/>
    <lineage>
        <taxon>Bacteria</taxon>
        <taxon>Pseudomonadati</taxon>
        <taxon>Pseudomonadota</taxon>
        <taxon>Alphaproteobacteria</taxon>
        <taxon>Hyphomicrobiales</taxon>
        <taxon>Parvibaculaceae</taxon>
        <taxon>Parvibaculum</taxon>
    </lineage>
</organism>
<dbReference type="KEGG" id="pla:Plav_3310"/>
<dbReference type="STRING" id="402881.Plav_3310"/>
<dbReference type="InterPro" id="IPR029063">
    <property type="entry name" value="SAM-dependent_MTases_sf"/>
</dbReference>
<name>A7HYD1_PARL1</name>
<protein>
    <submittedName>
        <fullName evidence="1">SAM (And some other nucleotide) binding motif</fullName>
    </submittedName>
</protein>
<dbReference type="SUPFAM" id="SSF53335">
    <property type="entry name" value="S-adenosyl-L-methionine-dependent methyltransferases"/>
    <property type="match status" value="1"/>
</dbReference>
<dbReference type="EMBL" id="CP000774">
    <property type="protein sequence ID" value="ABS64914.1"/>
    <property type="molecule type" value="Genomic_DNA"/>
</dbReference>
<dbReference type="RefSeq" id="WP_012112242.1">
    <property type="nucleotide sequence ID" value="NC_009719.1"/>
</dbReference>
<accession>A7HYD1</accession>
<dbReference type="HOGENOM" id="CLU_099766_1_1_5"/>
<gene>
    <name evidence="1" type="ordered locus">Plav_3310</name>
</gene>
<dbReference type="AlphaFoldDB" id="A7HYD1"/>
<evidence type="ECO:0000313" key="2">
    <source>
        <dbReference type="Proteomes" id="UP000006377"/>
    </source>
</evidence>